<dbReference type="PANTHER" id="PTHR30417">
    <property type="entry name" value="N-ACETYLMURAMOYL-L-ALANINE AMIDASE AMID"/>
    <property type="match status" value="1"/>
</dbReference>
<dbReference type="Gene3D" id="3.40.80.10">
    <property type="entry name" value="Peptidoglycan recognition protein-like"/>
    <property type="match status" value="1"/>
</dbReference>
<dbReference type="InterPro" id="IPR036505">
    <property type="entry name" value="Amidase/PGRP_sf"/>
</dbReference>
<name>A0A4D7APP5_9FIRM</name>
<dbReference type="KEGG" id="obj:EIO64_10095"/>
<comment type="catalytic activity">
    <reaction evidence="1">
        <text>Hydrolyzes the link between N-acetylmuramoyl residues and L-amino acid residues in certain cell-wall glycopeptides.</text>
        <dbReference type="EC" id="3.5.1.28"/>
    </reaction>
</comment>
<keyword evidence="7" id="KW-1185">Reference proteome</keyword>
<dbReference type="EMBL" id="CP034413">
    <property type="protein sequence ID" value="QCI59523.1"/>
    <property type="molecule type" value="Genomic_DNA"/>
</dbReference>
<evidence type="ECO:0000256" key="4">
    <source>
        <dbReference type="ARBA" id="ARBA00023316"/>
    </source>
</evidence>
<gene>
    <name evidence="6" type="ORF">EIO64_10095</name>
</gene>
<dbReference type="GO" id="GO:0009253">
    <property type="term" value="P:peptidoglycan catabolic process"/>
    <property type="evidence" value="ECO:0007669"/>
    <property type="project" value="InterPro"/>
</dbReference>
<protein>
    <recommendedName>
        <fullName evidence="2">N-acetylmuramoyl-L-alanine amidase</fullName>
        <ecNumber evidence="2">3.5.1.28</ecNumber>
    </recommendedName>
</protein>
<dbReference type="InterPro" id="IPR002502">
    <property type="entry name" value="Amidase_domain"/>
</dbReference>
<evidence type="ECO:0000313" key="6">
    <source>
        <dbReference type="EMBL" id="QCI59523.1"/>
    </source>
</evidence>
<sequence length="216" mass="24018">MRGARTRRRRNPRFAALCLLLIFAAVGAAVWLWAGRGLPGEGVEVPDYVQADLLTVNPWSRPGTPLEKIDGIVIHYVGNPGTTAKANRNYFESLSSGETETYASSHFIVGLEGEVIQCIPLTEIAYASNIRNEDTVAIEVCHPDETGAFSPAAYQQVVELTAWLCRTFDLDPDTDVIRHYDVTEKLCPLYYVEHPDAWDAFRADVAAEMERQTEVS</sequence>
<organism evidence="6 7">
    <name type="scientific">Dysosmobacter welbionis</name>
    <dbReference type="NCBI Taxonomy" id="2093857"/>
    <lineage>
        <taxon>Bacteria</taxon>
        <taxon>Bacillati</taxon>
        <taxon>Bacillota</taxon>
        <taxon>Clostridia</taxon>
        <taxon>Eubacteriales</taxon>
        <taxon>Oscillospiraceae</taxon>
        <taxon>Dysosmobacter</taxon>
    </lineage>
</organism>
<dbReference type="RefSeq" id="WP_021750454.1">
    <property type="nucleotide sequence ID" value="NZ_CP034413.3"/>
</dbReference>
<accession>A0A4D7APP5</accession>
<dbReference type="GeneID" id="89520648"/>
<evidence type="ECO:0000313" key="7">
    <source>
        <dbReference type="Proteomes" id="UP000298642"/>
    </source>
</evidence>
<reference evidence="7" key="1">
    <citation type="submission" date="2018-12" db="EMBL/GenBank/DDBJ databases">
        <title>Dusodibacter welbiota gen. nov., sp. nov., isolated from human faeces and emended description of the Oscillibacter genus.</title>
        <authorList>
            <person name="Le Roy T."/>
            <person name="Van der Smissen P."/>
            <person name="Delzenne N."/>
            <person name="Muccioli G."/>
            <person name="Collet J.F."/>
            <person name="Cani P.D."/>
        </authorList>
    </citation>
    <scope>NUCLEOTIDE SEQUENCE [LARGE SCALE GENOMIC DNA]</scope>
    <source>
        <strain evidence="7">J115</strain>
    </source>
</reference>
<evidence type="ECO:0000256" key="3">
    <source>
        <dbReference type="ARBA" id="ARBA00022801"/>
    </source>
</evidence>
<keyword evidence="3" id="KW-0378">Hydrolase</keyword>
<feature type="domain" description="N-acetylmuramoyl-L-alanine amidase" evidence="5">
    <location>
        <begin position="59"/>
        <end position="189"/>
    </location>
</feature>
<evidence type="ECO:0000256" key="2">
    <source>
        <dbReference type="ARBA" id="ARBA00011901"/>
    </source>
</evidence>
<dbReference type="GO" id="GO:0009254">
    <property type="term" value="P:peptidoglycan turnover"/>
    <property type="evidence" value="ECO:0007669"/>
    <property type="project" value="TreeGrafter"/>
</dbReference>
<dbReference type="Pfam" id="PF01510">
    <property type="entry name" value="Amidase_2"/>
    <property type="match status" value="1"/>
</dbReference>
<dbReference type="GO" id="GO:0008745">
    <property type="term" value="F:N-acetylmuramoyl-L-alanine amidase activity"/>
    <property type="evidence" value="ECO:0007669"/>
    <property type="project" value="UniProtKB-EC"/>
</dbReference>
<dbReference type="AlphaFoldDB" id="A0A4D7APP5"/>
<dbReference type="InterPro" id="IPR051206">
    <property type="entry name" value="NAMLAA_amidase_2"/>
</dbReference>
<dbReference type="EC" id="3.5.1.28" evidence="2"/>
<evidence type="ECO:0000259" key="5">
    <source>
        <dbReference type="SMART" id="SM00644"/>
    </source>
</evidence>
<dbReference type="GO" id="GO:0071555">
    <property type="term" value="P:cell wall organization"/>
    <property type="evidence" value="ECO:0007669"/>
    <property type="project" value="UniProtKB-KW"/>
</dbReference>
<evidence type="ECO:0000256" key="1">
    <source>
        <dbReference type="ARBA" id="ARBA00001561"/>
    </source>
</evidence>
<dbReference type="PANTHER" id="PTHR30417:SF1">
    <property type="entry name" value="N-ACETYLMURAMOYL-L-ALANINE AMIDASE AMID"/>
    <property type="match status" value="1"/>
</dbReference>
<proteinExistence type="predicted"/>
<keyword evidence="4" id="KW-0961">Cell wall biogenesis/degradation</keyword>
<dbReference type="Proteomes" id="UP000298642">
    <property type="component" value="Chromosome"/>
</dbReference>
<dbReference type="SUPFAM" id="SSF55846">
    <property type="entry name" value="N-acetylmuramoyl-L-alanine amidase-like"/>
    <property type="match status" value="1"/>
</dbReference>
<dbReference type="CDD" id="cd06583">
    <property type="entry name" value="PGRP"/>
    <property type="match status" value="1"/>
</dbReference>
<dbReference type="SMART" id="SM00644">
    <property type="entry name" value="Ami_2"/>
    <property type="match status" value="1"/>
</dbReference>